<dbReference type="PANTHER" id="PTHR11161:SF72">
    <property type="entry name" value="FI21449P1"/>
    <property type="match status" value="1"/>
</dbReference>
<dbReference type="InterPro" id="IPR036397">
    <property type="entry name" value="RNaseH_sf"/>
</dbReference>
<dbReference type="InterPro" id="IPR052728">
    <property type="entry name" value="O2_lipid_transport_reg"/>
</dbReference>
<feature type="transmembrane region" description="Helical" evidence="1">
    <location>
        <begin position="305"/>
        <end position="326"/>
    </location>
</feature>
<comment type="caution">
    <text evidence="3">The sequence shown here is derived from an EMBL/GenBank/DDBJ whole genome shotgun (WGS) entry which is preliminary data.</text>
</comment>
<dbReference type="GO" id="GO:0016747">
    <property type="term" value="F:acyltransferase activity, transferring groups other than amino-acyl groups"/>
    <property type="evidence" value="ECO:0007669"/>
    <property type="project" value="InterPro"/>
</dbReference>
<feature type="transmembrane region" description="Helical" evidence="1">
    <location>
        <begin position="526"/>
        <end position="548"/>
    </location>
</feature>
<dbReference type="GO" id="GO:0003676">
    <property type="term" value="F:nucleic acid binding"/>
    <property type="evidence" value="ECO:0007669"/>
    <property type="project" value="InterPro"/>
</dbReference>
<feature type="transmembrane region" description="Helical" evidence="1">
    <location>
        <begin position="333"/>
        <end position="352"/>
    </location>
</feature>
<protein>
    <submittedName>
        <fullName evidence="3">Putative nose resistant to fluoxetine protein 6-like</fullName>
    </submittedName>
</protein>
<dbReference type="InterPro" id="IPR002656">
    <property type="entry name" value="Acyl_transf_3_dom"/>
</dbReference>
<dbReference type="EMBL" id="QCYY01002885">
    <property type="protein sequence ID" value="ROT66810.1"/>
    <property type="molecule type" value="Genomic_DNA"/>
</dbReference>
<dbReference type="Proteomes" id="UP000283509">
    <property type="component" value="Unassembled WGS sequence"/>
</dbReference>
<keyword evidence="1" id="KW-0812">Transmembrane</keyword>
<dbReference type="Gene3D" id="3.30.420.10">
    <property type="entry name" value="Ribonuclease H-like superfamily/Ribonuclease H"/>
    <property type="match status" value="1"/>
</dbReference>
<reference evidence="3 4" key="1">
    <citation type="submission" date="2018-04" db="EMBL/GenBank/DDBJ databases">
        <authorList>
            <person name="Zhang X."/>
            <person name="Yuan J."/>
            <person name="Li F."/>
            <person name="Xiang J."/>
        </authorList>
    </citation>
    <scope>NUCLEOTIDE SEQUENCE [LARGE SCALE GENOMIC DNA]</scope>
    <source>
        <tissue evidence="3">Muscle</tissue>
    </source>
</reference>
<organism evidence="3 4">
    <name type="scientific">Penaeus vannamei</name>
    <name type="common">Whiteleg shrimp</name>
    <name type="synonym">Litopenaeus vannamei</name>
    <dbReference type="NCBI Taxonomy" id="6689"/>
    <lineage>
        <taxon>Eukaryota</taxon>
        <taxon>Metazoa</taxon>
        <taxon>Ecdysozoa</taxon>
        <taxon>Arthropoda</taxon>
        <taxon>Crustacea</taxon>
        <taxon>Multicrustacea</taxon>
        <taxon>Malacostraca</taxon>
        <taxon>Eumalacostraca</taxon>
        <taxon>Eucarida</taxon>
        <taxon>Decapoda</taxon>
        <taxon>Dendrobranchiata</taxon>
        <taxon>Penaeoidea</taxon>
        <taxon>Penaeidae</taxon>
        <taxon>Penaeus</taxon>
    </lineage>
</organism>
<evidence type="ECO:0000313" key="4">
    <source>
        <dbReference type="Proteomes" id="UP000283509"/>
    </source>
</evidence>
<dbReference type="SUPFAM" id="SSF53098">
    <property type="entry name" value="Ribonuclease H-like"/>
    <property type="match status" value="1"/>
</dbReference>
<keyword evidence="1" id="KW-1133">Transmembrane helix</keyword>
<accession>A0A3R7LX22</accession>
<name>A0A3R7LX22_PENVA</name>
<dbReference type="AlphaFoldDB" id="A0A3R7LX22"/>
<feature type="transmembrane region" description="Helical" evidence="1">
    <location>
        <begin position="450"/>
        <end position="470"/>
    </location>
</feature>
<evidence type="ECO:0000259" key="2">
    <source>
        <dbReference type="Pfam" id="PF01757"/>
    </source>
</evidence>
<feature type="transmembrane region" description="Helical" evidence="1">
    <location>
        <begin position="491"/>
        <end position="514"/>
    </location>
</feature>
<proteinExistence type="predicted"/>
<sequence length="627" mass="71479">MARGYAHLIHHRSDGRQDLHQHLGIPLRHPDTVTTDRGAQFESELWGHLMILLGSKRIRTTAYHPCANGMVETSVDQLPLVLLNVRTLFKEDLQCTIAEMVYGTTLALPTDFLVKASTIEPGTFGRQLCNRMSRVHSRPTRPSRQHDFYMPPGLQDCSHVFVRKPQTSSLSSIRRALPGHQKRQQDHHHPLPQGRRYRDYRLSQAHAPAAALQDFQNSRCGTAQIGQADNGGQDHKPPDLRLLPPILVVSGLFGTVTRFFETGPFFSYWETYVYPSCRDYFWKDILMLNNFNLEDRIGSCLGQCWYVSVDTQLYLVAPLFILPLVYKEKLGKMWLYFVTLMSVMIPALIIYVNDLPPSNVMVGEKGGEYFEKVYLKPWTRAGPWVMGIWLGYVFHKQGKERFILKQWQVVVGWSFSTIAALLIQFGMYSYNTIPAKAMYEIMTQVTYGGLQRSVWAACLAWIVFACHNGYGGFVDRILSHPVWQPLGRITYSLYLVALPMQSAITFTARTHFVFTYIAKIFETTGALFISGVVAVLVSLSAESPILGLEKLLLRRPARRVDRTVTKTTDKLLPEDQIDTMGKMDWSGNGTEMEIEGNDNKVFGIEPELDLFHLVARSDFHMRLQVVY</sequence>
<dbReference type="PANTHER" id="PTHR11161">
    <property type="entry name" value="O-ACYLTRANSFERASE"/>
    <property type="match status" value="1"/>
</dbReference>
<gene>
    <name evidence="3" type="ORF">C7M84_015153</name>
</gene>
<feature type="domain" description="Acyltransferase 3" evidence="2">
    <location>
        <begin position="240"/>
        <end position="539"/>
    </location>
</feature>
<reference evidence="3 4" key="2">
    <citation type="submission" date="2019-01" db="EMBL/GenBank/DDBJ databases">
        <title>The decoding of complex shrimp genome reveals the adaptation for benthos swimmer, frequently molting mechanism and breeding impact on genome.</title>
        <authorList>
            <person name="Sun Y."/>
            <person name="Gao Y."/>
            <person name="Yu Y."/>
        </authorList>
    </citation>
    <scope>NUCLEOTIDE SEQUENCE [LARGE SCALE GENOMIC DNA]</scope>
    <source>
        <tissue evidence="3">Muscle</tissue>
    </source>
</reference>
<keyword evidence="4" id="KW-1185">Reference proteome</keyword>
<feature type="transmembrane region" description="Helical" evidence="1">
    <location>
        <begin position="407"/>
        <end position="430"/>
    </location>
</feature>
<evidence type="ECO:0000256" key="1">
    <source>
        <dbReference type="SAM" id="Phobius"/>
    </source>
</evidence>
<keyword evidence="1" id="KW-0472">Membrane</keyword>
<evidence type="ECO:0000313" key="3">
    <source>
        <dbReference type="EMBL" id="ROT66810.1"/>
    </source>
</evidence>
<dbReference type="Pfam" id="PF01757">
    <property type="entry name" value="Acyl_transf_3"/>
    <property type="match status" value="1"/>
</dbReference>
<dbReference type="InterPro" id="IPR012337">
    <property type="entry name" value="RNaseH-like_sf"/>
</dbReference>
<dbReference type="OrthoDB" id="10006435at2759"/>